<protein>
    <submittedName>
        <fullName evidence="11">Amino acid ABC transporter permease</fullName>
    </submittedName>
</protein>
<evidence type="ECO:0000256" key="8">
    <source>
        <dbReference type="ARBA" id="ARBA00023136"/>
    </source>
</evidence>
<dbReference type="GO" id="GO:0022857">
    <property type="term" value="F:transmembrane transporter activity"/>
    <property type="evidence" value="ECO:0007669"/>
    <property type="project" value="InterPro"/>
</dbReference>
<dbReference type="NCBIfam" id="TIGR01726">
    <property type="entry name" value="HEQRo_perm_3TM"/>
    <property type="match status" value="1"/>
</dbReference>
<keyword evidence="3 9" id="KW-0813">Transport</keyword>
<evidence type="ECO:0000256" key="7">
    <source>
        <dbReference type="ARBA" id="ARBA00022989"/>
    </source>
</evidence>
<dbReference type="InterPro" id="IPR043429">
    <property type="entry name" value="ArtM/GltK/GlnP/TcyL/YhdX-like"/>
</dbReference>
<organism evidence="11 12">
    <name type="scientific">Candidatus Segetimicrobium genomatis</name>
    <dbReference type="NCBI Taxonomy" id="2569760"/>
    <lineage>
        <taxon>Bacteria</taxon>
        <taxon>Bacillati</taxon>
        <taxon>Candidatus Sysuimicrobiota</taxon>
        <taxon>Candidatus Sysuimicrobiia</taxon>
        <taxon>Candidatus Sysuimicrobiales</taxon>
        <taxon>Candidatus Segetimicrobiaceae</taxon>
        <taxon>Candidatus Segetimicrobium</taxon>
    </lineage>
</organism>
<keyword evidence="5 9" id="KW-0812">Transmembrane</keyword>
<evidence type="ECO:0000256" key="2">
    <source>
        <dbReference type="ARBA" id="ARBA00010072"/>
    </source>
</evidence>
<dbReference type="AlphaFoldDB" id="A0A537JEI0"/>
<keyword evidence="6" id="KW-0029">Amino-acid transport</keyword>
<dbReference type="SUPFAM" id="SSF161098">
    <property type="entry name" value="MetI-like"/>
    <property type="match status" value="1"/>
</dbReference>
<dbReference type="Gene3D" id="1.10.3720.10">
    <property type="entry name" value="MetI-like"/>
    <property type="match status" value="1"/>
</dbReference>
<feature type="transmembrane region" description="Helical" evidence="9">
    <location>
        <begin position="185"/>
        <end position="205"/>
    </location>
</feature>
<proteinExistence type="inferred from homology"/>
<dbReference type="GO" id="GO:0006865">
    <property type="term" value="P:amino acid transport"/>
    <property type="evidence" value="ECO:0007669"/>
    <property type="project" value="UniProtKB-KW"/>
</dbReference>
<evidence type="ECO:0000256" key="5">
    <source>
        <dbReference type="ARBA" id="ARBA00022692"/>
    </source>
</evidence>
<reference evidence="11 12" key="1">
    <citation type="journal article" date="2019" name="Nat. Microbiol.">
        <title>Mediterranean grassland soil C-N compound turnover is dependent on rainfall and depth, and is mediated by genomically divergent microorganisms.</title>
        <authorList>
            <person name="Diamond S."/>
            <person name="Andeer P.F."/>
            <person name="Li Z."/>
            <person name="Crits-Christoph A."/>
            <person name="Burstein D."/>
            <person name="Anantharaman K."/>
            <person name="Lane K.R."/>
            <person name="Thomas B.C."/>
            <person name="Pan C."/>
            <person name="Northen T.R."/>
            <person name="Banfield J.F."/>
        </authorList>
    </citation>
    <scope>NUCLEOTIDE SEQUENCE [LARGE SCALE GENOMIC DNA]</scope>
    <source>
        <strain evidence="11">NP_6</strain>
    </source>
</reference>
<gene>
    <name evidence="11" type="ORF">E6H03_06545</name>
</gene>
<dbReference type="GO" id="GO:0043190">
    <property type="term" value="C:ATP-binding cassette (ABC) transporter complex"/>
    <property type="evidence" value="ECO:0007669"/>
    <property type="project" value="InterPro"/>
</dbReference>
<evidence type="ECO:0000259" key="10">
    <source>
        <dbReference type="PROSITE" id="PS50928"/>
    </source>
</evidence>
<keyword evidence="4" id="KW-1003">Cell membrane</keyword>
<evidence type="ECO:0000256" key="4">
    <source>
        <dbReference type="ARBA" id="ARBA00022475"/>
    </source>
</evidence>
<sequence>MTSLFDPGLFWRYRGVIVAGAATTLLLGACSVEASFVFGLAGWLLKASKLRACAWAGSAYVEALRNTPDLLYIYGLYFGLVTVGVTLSAFTSAVLALGIQGGAYIAEIIRGAFTAVSNEQRVAARALGLKPWKSLAYVELPQMLRVAFPALGNQVISTLLGTALASVIAVPELTYQSQIIGDSTYQYFSVFSVDAVIYLVLVQILTRLFHLIDHLWFGPWRGTV</sequence>
<evidence type="ECO:0000256" key="3">
    <source>
        <dbReference type="ARBA" id="ARBA00022448"/>
    </source>
</evidence>
<comment type="caution">
    <text evidence="11">The sequence shown here is derived from an EMBL/GenBank/DDBJ whole genome shotgun (WGS) entry which is preliminary data.</text>
</comment>
<dbReference type="PANTHER" id="PTHR30614">
    <property type="entry name" value="MEMBRANE COMPONENT OF AMINO ACID ABC TRANSPORTER"/>
    <property type="match status" value="1"/>
</dbReference>
<dbReference type="PANTHER" id="PTHR30614:SF20">
    <property type="entry name" value="GLUTAMINE TRANSPORT SYSTEM PERMEASE PROTEIN GLNP"/>
    <property type="match status" value="1"/>
</dbReference>
<keyword evidence="8 9" id="KW-0472">Membrane</keyword>
<evidence type="ECO:0000313" key="12">
    <source>
        <dbReference type="Proteomes" id="UP000318093"/>
    </source>
</evidence>
<dbReference type="InterPro" id="IPR035906">
    <property type="entry name" value="MetI-like_sf"/>
</dbReference>
<dbReference type="Proteomes" id="UP000318093">
    <property type="component" value="Unassembled WGS sequence"/>
</dbReference>
<dbReference type="CDD" id="cd06261">
    <property type="entry name" value="TM_PBP2"/>
    <property type="match status" value="1"/>
</dbReference>
<evidence type="ECO:0000256" key="9">
    <source>
        <dbReference type="RuleBase" id="RU363032"/>
    </source>
</evidence>
<evidence type="ECO:0000256" key="6">
    <source>
        <dbReference type="ARBA" id="ARBA00022970"/>
    </source>
</evidence>
<feature type="transmembrane region" description="Helical" evidence="9">
    <location>
        <begin position="150"/>
        <end position="170"/>
    </location>
</feature>
<feature type="domain" description="ABC transmembrane type-1" evidence="10">
    <location>
        <begin position="21"/>
        <end position="209"/>
    </location>
</feature>
<feature type="transmembrane region" description="Helical" evidence="9">
    <location>
        <begin position="71"/>
        <end position="97"/>
    </location>
</feature>
<dbReference type="Pfam" id="PF00528">
    <property type="entry name" value="BPD_transp_1"/>
    <property type="match status" value="1"/>
</dbReference>
<dbReference type="EMBL" id="VBAN01000194">
    <property type="protein sequence ID" value="TMI81752.1"/>
    <property type="molecule type" value="Genomic_DNA"/>
</dbReference>
<comment type="subcellular location">
    <subcellularLocation>
        <location evidence="1 9">Cell membrane</location>
        <topology evidence="1 9">Multi-pass membrane protein</topology>
    </subcellularLocation>
</comment>
<dbReference type="PROSITE" id="PS50928">
    <property type="entry name" value="ABC_TM1"/>
    <property type="match status" value="1"/>
</dbReference>
<dbReference type="InterPro" id="IPR010065">
    <property type="entry name" value="AA_ABC_transptr_permease_3TM"/>
</dbReference>
<keyword evidence="7 9" id="KW-1133">Transmembrane helix</keyword>
<evidence type="ECO:0000256" key="1">
    <source>
        <dbReference type="ARBA" id="ARBA00004651"/>
    </source>
</evidence>
<dbReference type="InterPro" id="IPR000515">
    <property type="entry name" value="MetI-like"/>
</dbReference>
<name>A0A537JEI0_9BACT</name>
<evidence type="ECO:0000313" key="11">
    <source>
        <dbReference type="EMBL" id="TMI81752.1"/>
    </source>
</evidence>
<accession>A0A537JEI0</accession>
<comment type="similarity">
    <text evidence="2">Belongs to the binding-protein-dependent transport system permease family. HisMQ subfamily.</text>
</comment>